<evidence type="ECO:0000313" key="3">
    <source>
        <dbReference type="Proteomes" id="UP000192936"/>
    </source>
</evidence>
<reference evidence="2 3" key="1">
    <citation type="submission" date="2017-04" db="EMBL/GenBank/DDBJ databases">
        <authorList>
            <person name="Afonso C.L."/>
            <person name="Miller P.J."/>
            <person name="Scott M.A."/>
            <person name="Spackman E."/>
            <person name="Goraichik I."/>
            <person name="Dimitrov K.M."/>
            <person name="Suarez D.L."/>
            <person name="Swayne D.E."/>
        </authorList>
    </citation>
    <scope>NUCLEOTIDE SEQUENCE [LARGE SCALE GENOMIC DNA]</scope>
    <source>
        <strain evidence="2 3">A2P</strain>
    </source>
</reference>
<dbReference type="EMBL" id="FXAK01000005">
    <property type="protein sequence ID" value="SMF48241.1"/>
    <property type="molecule type" value="Genomic_DNA"/>
</dbReference>
<evidence type="ECO:0000313" key="2">
    <source>
        <dbReference type="EMBL" id="SMF48241.1"/>
    </source>
</evidence>
<accession>A0A1X7F8W9</accession>
<dbReference type="STRING" id="286727.SAMN02982917_2357"/>
<dbReference type="Proteomes" id="UP000192936">
    <property type="component" value="Unassembled WGS sequence"/>
</dbReference>
<feature type="region of interest" description="Disordered" evidence="1">
    <location>
        <begin position="30"/>
        <end position="51"/>
    </location>
</feature>
<name>A0A1X7F8W9_9PROT</name>
<dbReference type="AlphaFoldDB" id="A0A1X7F8W9"/>
<sequence>MAGEKQAAEKAAAPALVTIAVAQRRTIQLPGKDEQGEPVTLSYGPGQTVEVEEGEAKRLRALGFAEPEAEDADEEPATVINAGG</sequence>
<proteinExistence type="predicted"/>
<protein>
    <submittedName>
        <fullName evidence="2">Uncharacterized protein</fullName>
    </submittedName>
</protein>
<gene>
    <name evidence="2" type="ORF">SAMN02982917_2357</name>
</gene>
<evidence type="ECO:0000256" key="1">
    <source>
        <dbReference type="SAM" id="MobiDB-lite"/>
    </source>
</evidence>
<organism evidence="2 3">
    <name type="scientific">Azospirillum oryzae</name>
    <dbReference type="NCBI Taxonomy" id="286727"/>
    <lineage>
        <taxon>Bacteria</taxon>
        <taxon>Pseudomonadati</taxon>
        <taxon>Pseudomonadota</taxon>
        <taxon>Alphaproteobacteria</taxon>
        <taxon>Rhodospirillales</taxon>
        <taxon>Azospirillaceae</taxon>
        <taxon>Azospirillum</taxon>
    </lineage>
</organism>
<dbReference type="RefSeq" id="WP_085085474.1">
    <property type="nucleotide sequence ID" value="NZ_FXAK01000005.1"/>
</dbReference>